<evidence type="ECO:0000313" key="2">
    <source>
        <dbReference type="EMBL" id="MFC4012002.1"/>
    </source>
</evidence>
<evidence type="ECO:0000259" key="1">
    <source>
        <dbReference type="Pfam" id="PF13474"/>
    </source>
</evidence>
<dbReference type="Pfam" id="PF13474">
    <property type="entry name" value="SnoaL_3"/>
    <property type="match status" value="1"/>
</dbReference>
<dbReference type="InterPro" id="IPR032710">
    <property type="entry name" value="NTF2-like_dom_sf"/>
</dbReference>
<name>A0ABV8GDG4_9ACTN</name>
<dbReference type="Proteomes" id="UP001595851">
    <property type="component" value="Unassembled WGS sequence"/>
</dbReference>
<proteinExistence type="predicted"/>
<keyword evidence="3" id="KW-1185">Reference proteome</keyword>
<sequence>MTSQDSDIRAILDSRVDACRAKDVDRLMSLYSPDIVYFDVVPPLQFVGSAEVRGNFIRWFSEYEGPIGLETHELNIAMSGDVAFVHMLHLDSGTRNNGIDGEVWIRSTVCCRRSHGTWLITHEHISMPGTWPHPEQAPTASS</sequence>
<gene>
    <name evidence="2" type="ORF">ACFOY2_32545</name>
</gene>
<evidence type="ECO:0000313" key="3">
    <source>
        <dbReference type="Proteomes" id="UP001595851"/>
    </source>
</evidence>
<dbReference type="SUPFAM" id="SSF54427">
    <property type="entry name" value="NTF2-like"/>
    <property type="match status" value="1"/>
</dbReference>
<accession>A0ABV8GDG4</accession>
<dbReference type="InterPro" id="IPR037401">
    <property type="entry name" value="SnoaL-like"/>
</dbReference>
<dbReference type="EMBL" id="JBHSBI010000019">
    <property type="protein sequence ID" value="MFC4012002.1"/>
    <property type="molecule type" value="Genomic_DNA"/>
</dbReference>
<comment type="caution">
    <text evidence="2">The sequence shown here is derived from an EMBL/GenBank/DDBJ whole genome shotgun (WGS) entry which is preliminary data.</text>
</comment>
<dbReference type="RefSeq" id="WP_379531931.1">
    <property type="nucleotide sequence ID" value="NZ_JBHSBI010000019.1"/>
</dbReference>
<reference evidence="3" key="1">
    <citation type="journal article" date="2019" name="Int. J. Syst. Evol. Microbiol.">
        <title>The Global Catalogue of Microorganisms (GCM) 10K type strain sequencing project: providing services to taxonomists for standard genome sequencing and annotation.</title>
        <authorList>
            <consortium name="The Broad Institute Genomics Platform"/>
            <consortium name="The Broad Institute Genome Sequencing Center for Infectious Disease"/>
            <person name="Wu L."/>
            <person name="Ma J."/>
        </authorList>
    </citation>
    <scope>NUCLEOTIDE SEQUENCE [LARGE SCALE GENOMIC DNA]</scope>
    <source>
        <strain evidence="3">TBRC 1276</strain>
    </source>
</reference>
<organism evidence="2 3">
    <name type="scientific">Nonomuraea purpurea</name>
    <dbReference type="NCBI Taxonomy" id="1849276"/>
    <lineage>
        <taxon>Bacteria</taxon>
        <taxon>Bacillati</taxon>
        <taxon>Actinomycetota</taxon>
        <taxon>Actinomycetes</taxon>
        <taxon>Streptosporangiales</taxon>
        <taxon>Streptosporangiaceae</taxon>
        <taxon>Nonomuraea</taxon>
    </lineage>
</organism>
<feature type="domain" description="SnoaL-like" evidence="1">
    <location>
        <begin position="8"/>
        <end position="128"/>
    </location>
</feature>
<protein>
    <submittedName>
        <fullName evidence="2">YybH family protein</fullName>
    </submittedName>
</protein>
<dbReference type="Gene3D" id="3.10.450.50">
    <property type="match status" value="1"/>
</dbReference>